<evidence type="ECO:0000259" key="1">
    <source>
        <dbReference type="SMART" id="SM00923"/>
    </source>
</evidence>
<sequence length="66" mass="7735">MFDDENTIFRVVLNHEGQYSIWPKSRDLPSGWTADGTEGLKQVCLDHIEKVWTDMRPLSLRRAMDQ</sequence>
<dbReference type="Pfam" id="PF03621">
    <property type="entry name" value="MbtH"/>
    <property type="match status" value="1"/>
</dbReference>
<dbReference type="Gene3D" id="3.90.820.10">
    <property type="entry name" value="Structural Genomics, Unknown Function 30-nov-00 1gh9 Mol_id"/>
    <property type="match status" value="1"/>
</dbReference>
<dbReference type="PANTHER" id="PTHR38444:SF1">
    <property type="entry name" value="ENTEROBACTIN BIOSYNTHESIS PROTEIN YBDZ"/>
    <property type="match status" value="1"/>
</dbReference>
<dbReference type="PANTHER" id="PTHR38444">
    <property type="entry name" value="ENTEROBACTIN BIOSYNTHESIS PROTEIN YBDZ"/>
    <property type="match status" value="1"/>
</dbReference>
<dbReference type="GO" id="GO:0019290">
    <property type="term" value="P:siderophore biosynthetic process"/>
    <property type="evidence" value="ECO:0007669"/>
    <property type="project" value="TreeGrafter"/>
</dbReference>
<dbReference type="AlphaFoldDB" id="A0A177N3Y4"/>
<name>A0A177N3Y4_9GAMM</name>
<dbReference type="InterPro" id="IPR037407">
    <property type="entry name" value="MLP_fam"/>
</dbReference>
<dbReference type="EMBL" id="LUUK01000219">
    <property type="protein sequence ID" value="OAI12592.1"/>
    <property type="molecule type" value="Genomic_DNA"/>
</dbReference>
<evidence type="ECO:0000313" key="3">
    <source>
        <dbReference type="Proteomes" id="UP000077628"/>
    </source>
</evidence>
<feature type="domain" description="MbtH-like" evidence="1">
    <location>
        <begin position="2"/>
        <end position="50"/>
    </location>
</feature>
<comment type="caution">
    <text evidence="2">The sequence shown here is derived from an EMBL/GenBank/DDBJ whole genome shotgun (WGS) entry which is preliminary data.</text>
</comment>
<dbReference type="STRING" id="702114.A1355_14350"/>
<accession>A0A177N3Y4</accession>
<organism evidence="2 3">
    <name type="scientific">Methylomonas koyamae</name>
    <dbReference type="NCBI Taxonomy" id="702114"/>
    <lineage>
        <taxon>Bacteria</taxon>
        <taxon>Pseudomonadati</taxon>
        <taxon>Pseudomonadota</taxon>
        <taxon>Gammaproteobacteria</taxon>
        <taxon>Methylococcales</taxon>
        <taxon>Methylococcaceae</taxon>
        <taxon>Methylomonas</taxon>
    </lineage>
</organism>
<dbReference type="RefSeq" id="WP_064031426.1">
    <property type="nucleotide sequence ID" value="NZ_LUUK01000219.1"/>
</dbReference>
<dbReference type="SUPFAM" id="SSF160582">
    <property type="entry name" value="MbtH-like"/>
    <property type="match status" value="1"/>
</dbReference>
<dbReference type="SMART" id="SM00923">
    <property type="entry name" value="MbtH"/>
    <property type="match status" value="1"/>
</dbReference>
<reference evidence="3" key="1">
    <citation type="submission" date="2016-03" db="EMBL/GenBank/DDBJ databases">
        <authorList>
            <person name="Heylen K."/>
            <person name="De Vos P."/>
            <person name="Vekeman B."/>
        </authorList>
    </citation>
    <scope>NUCLEOTIDE SEQUENCE [LARGE SCALE GENOMIC DNA]</scope>
    <source>
        <strain evidence="3">R-45383</strain>
    </source>
</reference>
<dbReference type="OrthoDB" id="7584480at2"/>
<gene>
    <name evidence="2" type="ORF">A1355_14350</name>
</gene>
<evidence type="ECO:0000313" key="2">
    <source>
        <dbReference type="EMBL" id="OAI12592.1"/>
    </source>
</evidence>
<protein>
    <submittedName>
        <fullName evidence="2">Antibiotic synthesis protein MbtH</fullName>
    </submittedName>
</protein>
<proteinExistence type="predicted"/>
<dbReference type="InterPro" id="IPR038020">
    <property type="entry name" value="MbtH-like_sf"/>
</dbReference>
<dbReference type="InterPro" id="IPR005153">
    <property type="entry name" value="MbtH-like_dom"/>
</dbReference>
<dbReference type="GO" id="GO:0005829">
    <property type="term" value="C:cytosol"/>
    <property type="evidence" value="ECO:0007669"/>
    <property type="project" value="TreeGrafter"/>
</dbReference>
<keyword evidence="3" id="KW-1185">Reference proteome</keyword>
<dbReference type="Proteomes" id="UP000077628">
    <property type="component" value="Unassembled WGS sequence"/>
</dbReference>